<dbReference type="InterPro" id="IPR005467">
    <property type="entry name" value="His_kinase_dom"/>
</dbReference>
<evidence type="ECO:0000256" key="13">
    <source>
        <dbReference type="ARBA" id="ARBA00023136"/>
    </source>
</evidence>
<keyword evidence="5" id="KW-0597">Phosphoprotein</keyword>
<dbReference type="SMART" id="SM00388">
    <property type="entry name" value="HisKA"/>
    <property type="match status" value="1"/>
</dbReference>
<dbReference type="InterPro" id="IPR003661">
    <property type="entry name" value="HisK_dim/P_dom"/>
</dbReference>
<dbReference type="Gene3D" id="3.30.565.10">
    <property type="entry name" value="Histidine kinase-like ATPase, C-terminal domain"/>
    <property type="match status" value="1"/>
</dbReference>
<accession>A0A4S4A2Q1</accession>
<evidence type="ECO:0000256" key="7">
    <source>
        <dbReference type="ARBA" id="ARBA00022692"/>
    </source>
</evidence>
<evidence type="ECO:0000256" key="4">
    <source>
        <dbReference type="ARBA" id="ARBA00022475"/>
    </source>
</evidence>
<evidence type="ECO:0000256" key="11">
    <source>
        <dbReference type="ARBA" id="ARBA00022989"/>
    </source>
</evidence>
<dbReference type="InterPro" id="IPR004358">
    <property type="entry name" value="Sig_transdc_His_kin-like_C"/>
</dbReference>
<dbReference type="Proteomes" id="UP000307507">
    <property type="component" value="Unassembled WGS sequence"/>
</dbReference>
<dbReference type="Pfam" id="PF00672">
    <property type="entry name" value="HAMP"/>
    <property type="match status" value="1"/>
</dbReference>
<dbReference type="GO" id="GO:0005886">
    <property type="term" value="C:plasma membrane"/>
    <property type="evidence" value="ECO:0007669"/>
    <property type="project" value="UniProtKB-SubCell"/>
</dbReference>
<dbReference type="EC" id="2.7.13.3" evidence="3"/>
<dbReference type="InterPro" id="IPR036097">
    <property type="entry name" value="HisK_dim/P_sf"/>
</dbReference>
<feature type="domain" description="HAMP" evidence="16">
    <location>
        <begin position="178"/>
        <end position="231"/>
    </location>
</feature>
<protein>
    <recommendedName>
        <fullName evidence="3">histidine kinase</fullName>
        <ecNumber evidence="3">2.7.13.3</ecNumber>
    </recommendedName>
</protein>
<evidence type="ECO:0000256" key="1">
    <source>
        <dbReference type="ARBA" id="ARBA00000085"/>
    </source>
</evidence>
<dbReference type="PROSITE" id="PS50109">
    <property type="entry name" value="HIS_KIN"/>
    <property type="match status" value="1"/>
</dbReference>
<gene>
    <name evidence="17" type="ORF">E6C50_00165</name>
</gene>
<dbReference type="CDD" id="cd06225">
    <property type="entry name" value="HAMP"/>
    <property type="match status" value="1"/>
</dbReference>
<keyword evidence="4" id="KW-1003">Cell membrane</keyword>
<dbReference type="SUPFAM" id="SSF47384">
    <property type="entry name" value="Homodimeric domain of signal transducing histidine kinase"/>
    <property type="match status" value="1"/>
</dbReference>
<dbReference type="SMART" id="SM00387">
    <property type="entry name" value="HATPase_c"/>
    <property type="match status" value="1"/>
</dbReference>
<dbReference type="PROSITE" id="PS50885">
    <property type="entry name" value="HAMP"/>
    <property type="match status" value="1"/>
</dbReference>
<evidence type="ECO:0000256" key="9">
    <source>
        <dbReference type="ARBA" id="ARBA00022777"/>
    </source>
</evidence>
<dbReference type="GO" id="GO:0005524">
    <property type="term" value="F:ATP binding"/>
    <property type="evidence" value="ECO:0007669"/>
    <property type="project" value="UniProtKB-KW"/>
</dbReference>
<keyword evidence="8" id="KW-0547">Nucleotide-binding</keyword>
<comment type="caution">
    <text evidence="17">The sequence shown here is derived from an EMBL/GenBank/DDBJ whole genome shotgun (WGS) entry which is preliminary data.</text>
</comment>
<feature type="transmembrane region" description="Helical" evidence="14">
    <location>
        <begin position="158"/>
        <end position="176"/>
    </location>
</feature>
<dbReference type="EMBL" id="SSNZ01000001">
    <property type="protein sequence ID" value="THF52664.1"/>
    <property type="molecule type" value="Genomic_DNA"/>
</dbReference>
<evidence type="ECO:0000256" key="8">
    <source>
        <dbReference type="ARBA" id="ARBA00022741"/>
    </source>
</evidence>
<evidence type="ECO:0000256" key="2">
    <source>
        <dbReference type="ARBA" id="ARBA00004651"/>
    </source>
</evidence>
<evidence type="ECO:0000256" key="10">
    <source>
        <dbReference type="ARBA" id="ARBA00022840"/>
    </source>
</evidence>
<dbReference type="Gene3D" id="6.10.340.10">
    <property type="match status" value="1"/>
</dbReference>
<sequence>MTIQNRLSLLFTFLTASILLVFAVIIYATSEKNRENTFYRTLHKEALTKANLFFKAKIDTKTLQAIYTNNRSIINEVEVAIYDDHYNLLYHDDANIDVVKENTKMLNSVLKKKEIRFYLDKWQAIGMRYEHDGKNYIIMAAAYDLNGYHKTYIAKRNILIVFLSSIIFIYIMGRIFSRKALSPMTNIVANVKEISATNLDLRVQLPKNKDEIAELATTFNQMLDRLEKSFDAQKDFVSNISHELRTPLTAMLTELQLSAGNLRSNDEYRKSIDNAINDAQKLVRLSNSLLDLAKANYDQTEIVQKEIRLDEVLLDARNDVLHNQPEFKVNLIFEKEIEDDDFISVKGNEYLLKVAFMNLIENGCKFSEAKESTIAITYFKDKTIIRFQDNGIGIAPDDLPNIFTPFFRGDNKGFANGNGIGLSLTQKIIALHNGTISVVSEPNEGSTFTVELPHV</sequence>
<dbReference type="PRINTS" id="PR00344">
    <property type="entry name" value="BCTRLSENSOR"/>
</dbReference>
<evidence type="ECO:0000313" key="18">
    <source>
        <dbReference type="Proteomes" id="UP000307507"/>
    </source>
</evidence>
<dbReference type="GO" id="GO:0000155">
    <property type="term" value="F:phosphorelay sensor kinase activity"/>
    <property type="evidence" value="ECO:0007669"/>
    <property type="project" value="InterPro"/>
</dbReference>
<organism evidence="17 18">
    <name type="scientific">Flavobacterium supellecticarium</name>
    <dbReference type="NCBI Taxonomy" id="2565924"/>
    <lineage>
        <taxon>Bacteria</taxon>
        <taxon>Pseudomonadati</taxon>
        <taxon>Bacteroidota</taxon>
        <taxon>Flavobacteriia</taxon>
        <taxon>Flavobacteriales</taxon>
        <taxon>Flavobacteriaceae</taxon>
        <taxon>Flavobacterium</taxon>
    </lineage>
</organism>
<dbReference type="InterPro" id="IPR003594">
    <property type="entry name" value="HATPase_dom"/>
</dbReference>
<keyword evidence="12" id="KW-0902">Two-component regulatory system</keyword>
<keyword evidence="9 17" id="KW-0418">Kinase</keyword>
<dbReference type="PANTHER" id="PTHR45528:SF1">
    <property type="entry name" value="SENSOR HISTIDINE KINASE CPXA"/>
    <property type="match status" value="1"/>
</dbReference>
<keyword evidence="18" id="KW-1185">Reference proteome</keyword>
<comment type="subcellular location">
    <subcellularLocation>
        <location evidence="2">Cell membrane</location>
        <topology evidence="2">Multi-pass membrane protein</topology>
    </subcellularLocation>
</comment>
<dbReference type="OrthoDB" id="594725at2"/>
<keyword evidence="13 14" id="KW-0472">Membrane</keyword>
<dbReference type="AlphaFoldDB" id="A0A4S4A2Q1"/>
<reference evidence="17 18" key="1">
    <citation type="submission" date="2019-04" db="EMBL/GenBank/DDBJ databases">
        <title>Flavobacterium sp. nov. isolated from construction timber.</title>
        <authorList>
            <person name="Lin S.-Y."/>
            <person name="Chang C.-T."/>
            <person name="Young C.-C."/>
        </authorList>
    </citation>
    <scope>NUCLEOTIDE SEQUENCE [LARGE SCALE GENOMIC DNA]</scope>
    <source>
        <strain evidence="17 18">CC-CTC003</strain>
    </source>
</reference>
<name>A0A4S4A2Q1_9FLAO</name>
<dbReference type="PANTHER" id="PTHR45528">
    <property type="entry name" value="SENSOR HISTIDINE KINASE CPXA"/>
    <property type="match status" value="1"/>
</dbReference>
<feature type="transmembrane region" description="Helical" evidence="14">
    <location>
        <begin position="6"/>
        <end position="28"/>
    </location>
</feature>
<keyword evidence="11 14" id="KW-1133">Transmembrane helix</keyword>
<keyword evidence="6" id="KW-0808">Transferase</keyword>
<keyword evidence="7 14" id="KW-0812">Transmembrane</keyword>
<proteinExistence type="predicted"/>
<evidence type="ECO:0000256" key="14">
    <source>
        <dbReference type="SAM" id="Phobius"/>
    </source>
</evidence>
<keyword evidence="10" id="KW-0067">ATP-binding</keyword>
<dbReference type="InterPro" id="IPR003660">
    <property type="entry name" value="HAMP_dom"/>
</dbReference>
<dbReference type="Pfam" id="PF00512">
    <property type="entry name" value="HisKA"/>
    <property type="match status" value="1"/>
</dbReference>
<evidence type="ECO:0000313" key="17">
    <source>
        <dbReference type="EMBL" id="THF52664.1"/>
    </source>
</evidence>
<dbReference type="InterPro" id="IPR050398">
    <property type="entry name" value="HssS/ArlS-like"/>
</dbReference>
<evidence type="ECO:0000259" key="16">
    <source>
        <dbReference type="PROSITE" id="PS50885"/>
    </source>
</evidence>
<evidence type="ECO:0000256" key="6">
    <source>
        <dbReference type="ARBA" id="ARBA00022679"/>
    </source>
</evidence>
<dbReference type="InterPro" id="IPR036890">
    <property type="entry name" value="HATPase_C_sf"/>
</dbReference>
<dbReference type="CDD" id="cd00082">
    <property type="entry name" value="HisKA"/>
    <property type="match status" value="1"/>
</dbReference>
<evidence type="ECO:0000256" key="12">
    <source>
        <dbReference type="ARBA" id="ARBA00023012"/>
    </source>
</evidence>
<comment type="catalytic activity">
    <reaction evidence="1">
        <text>ATP + protein L-histidine = ADP + protein N-phospho-L-histidine.</text>
        <dbReference type="EC" id="2.7.13.3"/>
    </reaction>
</comment>
<evidence type="ECO:0000256" key="5">
    <source>
        <dbReference type="ARBA" id="ARBA00022553"/>
    </source>
</evidence>
<dbReference type="SUPFAM" id="SSF55874">
    <property type="entry name" value="ATPase domain of HSP90 chaperone/DNA topoisomerase II/histidine kinase"/>
    <property type="match status" value="1"/>
</dbReference>
<dbReference type="Gene3D" id="1.10.287.130">
    <property type="match status" value="1"/>
</dbReference>
<dbReference type="RefSeq" id="WP_136401189.1">
    <property type="nucleotide sequence ID" value="NZ_SSNZ01000001.1"/>
</dbReference>
<dbReference type="SUPFAM" id="SSF158472">
    <property type="entry name" value="HAMP domain-like"/>
    <property type="match status" value="1"/>
</dbReference>
<feature type="domain" description="Histidine kinase" evidence="15">
    <location>
        <begin position="239"/>
        <end position="455"/>
    </location>
</feature>
<dbReference type="SMART" id="SM00304">
    <property type="entry name" value="HAMP"/>
    <property type="match status" value="1"/>
</dbReference>
<evidence type="ECO:0000259" key="15">
    <source>
        <dbReference type="PROSITE" id="PS50109"/>
    </source>
</evidence>
<dbReference type="Pfam" id="PF02518">
    <property type="entry name" value="HATPase_c"/>
    <property type="match status" value="1"/>
</dbReference>
<evidence type="ECO:0000256" key="3">
    <source>
        <dbReference type="ARBA" id="ARBA00012438"/>
    </source>
</evidence>